<protein>
    <submittedName>
        <fullName evidence="3">Uncharacterized protein</fullName>
    </submittedName>
</protein>
<evidence type="ECO:0000256" key="2">
    <source>
        <dbReference type="SAM" id="SignalP"/>
    </source>
</evidence>
<dbReference type="EMBL" id="JAABLM010000019">
    <property type="protein sequence ID" value="NBL66003.1"/>
    <property type="molecule type" value="Genomic_DNA"/>
</dbReference>
<keyword evidence="1" id="KW-1133">Transmembrane helix</keyword>
<dbReference type="Proteomes" id="UP000798602">
    <property type="component" value="Unassembled WGS sequence"/>
</dbReference>
<feature type="transmembrane region" description="Helical" evidence="1">
    <location>
        <begin position="317"/>
        <end position="342"/>
    </location>
</feature>
<name>A0ABW9ZAQ9_9FLAO</name>
<dbReference type="RefSeq" id="WP_166537822.1">
    <property type="nucleotide sequence ID" value="NZ_JAABLM010000019.1"/>
</dbReference>
<keyword evidence="1" id="KW-0472">Membrane</keyword>
<feature type="chain" id="PRO_5045421181" evidence="2">
    <location>
        <begin position="29"/>
        <end position="353"/>
    </location>
</feature>
<evidence type="ECO:0000313" key="4">
    <source>
        <dbReference type="Proteomes" id="UP000798602"/>
    </source>
</evidence>
<feature type="signal peptide" evidence="2">
    <location>
        <begin position="1"/>
        <end position="28"/>
    </location>
</feature>
<accession>A0ABW9ZAQ9</accession>
<keyword evidence="4" id="KW-1185">Reference proteome</keyword>
<keyword evidence="2" id="KW-0732">Signal</keyword>
<keyword evidence="1" id="KW-0812">Transmembrane</keyword>
<comment type="caution">
    <text evidence="3">The sequence shown here is derived from an EMBL/GenBank/DDBJ whole genome shotgun (WGS) entry which is preliminary data.</text>
</comment>
<evidence type="ECO:0000256" key="1">
    <source>
        <dbReference type="SAM" id="Phobius"/>
    </source>
</evidence>
<dbReference type="Gene3D" id="2.60.40.3680">
    <property type="match status" value="1"/>
</dbReference>
<sequence length="353" mass="40443">MKIILQKYLNLLLLFISIFSVQKTFANAAQPGIWNAGGTVFTMLYPEDSLSFKKVQMQQERIYIQLYKGFAVVKGSYVFKNTSNENLQFKMGYPVNGIYSGGETDLNQITLDSLSQFKIKAKERWLDLIKENHPELNHNDRNVNPFSDNWMVWQMAFAPNETQTVEVYFIVNTNDAQVRKGYNLENRNAFIYLLESGSVWQQPIENGKFYVQLKDGLTPENLQGLSEGFSFKFNEKYQLFTGNKSHFSPTPADNLVVAYYEKIENFDFAKHTAQSEKLFNAIDELSRTPLDELNYTEAELGNPYEVKSTIGGALPGLLTIFMIVAPVLIVVLLVGVLIWGFVKWRKIKKQKGQ</sequence>
<gene>
    <name evidence="3" type="ORF">GV828_12415</name>
</gene>
<reference evidence="4" key="1">
    <citation type="submission" date="2020-01" db="EMBL/GenBank/DDBJ databases">
        <title>Sphingomonas sp. strain CSW-10.</title>
        <authorList>
            <person name="Chen W.-M."/>
        </authorList>
    </citation>
    <scope>NUCLEOTIDE SEQUENCE [LARGE SCALE GENOMIC DNA]</scope>
    <source>
        <strain evidence="4">NST-5</strain>
    </source>
</reference>
<proteinExistence type="predicted"/>
<organism evidence="3 4">
    <name type="scientific">Flavobacterium ichthyis</name>
    <dbReference type="NCBI Taxonomy" id="2698827"/>
    <lineage>
        <taxon>Bacteria</taxon>
        <taxon>Pseudomonadati</taxon>
        <taxon>Bacteroidota</taxon>
        <taxon>Flavobacteriia</taxon>
        <taxon>Flavobacteriales</taxon>
        <taxon>Flavobacteriaceae</taxon>
        <taxon>Flavobacterium</taxon>
    </lineage>
</organism>
<evidence type="ECO:0000313" key="3">
    <source>
        <dbReference type="EMBL" id="NBL66003.1"/>
    </source>
</evidence>